<feature type="domain" description="CBS" evidence="12">
    <location>
        <begin position="276"/>
        <end position="336"/>
    </location>
</feature>
<dbReference type="PROSITE" id="PS51371">
    <property type="entry name" value="CBS"/>
    <property type="match status" value="1"/>
</dbReference>
<dbReference type="Pfam" id="PF01595">
    <property type="entry name" value="CNNM"/>
    <property type="match status" value="1"/>
</dbReference>
<feature type="transmembrane region" description="Helical" evidence="11">
    <location>
        <begin position="92"/>
        <end position="111"/>
    </location>
</feature>
<dbReference type="SUPFAM" id="SSF54631">
    <property type="entry name" value="CBS-domain pair"/>
    <property type="match status" value="1"/>
</dbReference>
<dbReference type="PROSITE" id="PS51846">
    <property type="entry name" value="CNNM"/>
    <property type="match status" value="1"/>
</dbReference>
<feature type="transmembrane region" description="Helical" evidence="11">
    <location>
        <begin position="61"/>
        <end position="85"/>
    </location>
</feature>
<dbReference type="Gene3D" id="3.30.465.10">
    <property type="match status" value="1"/>
</dbReference>
<dbReference type="RefSeq" id="WP_200287608.1">
    <property type="nucleotide sequence ID" value="NZ_JACIGF010000007.1"/>
</dbReference>
<dbReference type="InterPro" id="IPR005170">
    <property type="entry name" value="Transptr-assoc_dom"/>
</dbReference>
<dbReference type="InterPro" id="IPR046342">
    <property type="entry name" value="CBS_dom_sf"/>
</dbReference>
<accession>A0A4R2PH10</accession>
<sequence length="428" mass="46483">MMVETALTIGVILLLLALSGLFSGSETALTAASPHRLHRFARDGDPRAVKVARLITDKERLIGGILLGNNLVNILASALATSLFIGFVGEEGVVYATLLMTALVLIFAEVLPKTYAIANADRMALVVGPVIGVVVRLFAPVVRAVQVVVRLTLRLFGVDVSATSALSGQEEIRGAIEFHASEGGLRKAHRDMLGSILDLDELQVNDVMIHRQSMHMLDLAQPAADLVAQVMRAPYTRIPLYEDEPENIVGVLHAKDLLRAVLQAGGGIDAVDVRALMKEPWFVPDTTTLREQLNTFRARRAHFALVVDEYGTLMGLVTLEDILEEIVGDISDEHDVAVAGVQRQADGSVITEGLVSVRDLNREFDWSLPDDEASTIAGMVIYEAETLPVVGDAFDFHGFRFEVLGRRHNRLTKLRIVPPAPAATPEAD</sequence>
<keyword evidence="3" id="KW-1003">Cell membrane</keyword>
<evidence type="ECO:0000256" key="7">
    <source>
        <dbReference type="ARBA" id="ARBA00023122"/>
    </source>
</evidence>
<dbReference type="PANTHER" id="PTHR22777">
    <property type="entry name" value="HEMOLYSIN-RELATED"/>
    <property type="match status" value="1"/>
</dbReference>
<evidence type="ECO:0000256" key="9">
    <source>
        <dbReference type="PROSITE-ProRule" id="PRU00703"/>
    </source>
</evidence>
<name>A0A4R2PH10_RHOSA</name>
<feature type="domain" description="CNNM transmembrane" evidence="13">
    <location>
        <begin position="1"/>
        <end position="189"/>
    </location>
</feature>
<dbReference type="InParanoid" id="A0A4R2PH10"/>
<comment type="subcellular location">
    <subcellularLocation>
        <location evidence="1">Cell membrane</location>
        <topology evidence="1">Multi-pass membrane protein</topology>
    </subcellularLocation>
</comment>
<dbReference type="InterPro" id="IPR016169">
    <property type="entry name" value="FAD-bd_PCMH_sub2"/>
</dbReference>
<dbReference type="EMBL" id="SLXO01000007">
    <property type="protein sequence ID" value="TCP33441.1"/>
    <property type="molecule type" value="Genomic_DNA"/>
</dbReference>
<dbReference type="InterPro" id="IPR044751">
    <property type="entry name" value="Ion_transp-like_CBS"/>
</dbReference>
<evidence type="ECO:0000256" key="11">
    <source>
        <dbReference type="SAM" id="Phobius"/>
    </source>
</evidence>
<evidence type="ECO:0000256" key="3">
    <source>
        <dbReference type="ARBA" id="ARBA00022475"/>
    </source>
</evidence>
<feature type="transmembrane region" description="Helical" evidence="11">
    <location>
        <begin position="123"/>
        <end position="145"/>
    </location>
</feature>
<dbReference type="Pfam" id="PF03471">
    <property type="entry name" value="CorC_HlyC"/>
    <property type="match status" value="1"/>
</dbReference>
<dbReference type="Gene3D" id="3.10.580.10">
    <property type="entry name" value="CBS-domain"/>
    <property type="match status" value="1"/>
</dbReference>
<organism evidence="14 15">
    <name type="scientific">Rhodothalassium salexigens DSM 2132</name>
    <dbReference type="NCBI Taxonomy" id="1188247"/>
    <lineage>
        <taxon>Bacteria</taxon>
        <taxon>Pseudomonadati</taxon>
        <taxon>Pseudomonadota</taxon>
        <taxon>Alphaproteobacteria</taxon>
        <taxon>Rhodothalassiales</taxon>
        <taxon>Rhodothalassiaceae</taxon>
        <taxon>Rhodothalassium</taxon>
    </lineage>
</organism>
<dbReference type="SUPFAM" id="SSF56176">
    <property type="entry name" value="FAD-binding/transporter-associated domain-like"/>
    <property type="match status" value="1"/>
</dbReference>
<dbReference type="InterPro" id="IPR002550">
    <property type="entry name" value="CNNM"/>
</dbReference>
<keyword evidence="7 9" id="KW-0129">CBS domain</keyword>
<evidence type="ECO:0000256" key="5">
    <source>
        <dbReference type="ARBA" id="ARBA00022737"/>
    </source>
</evidence>
<evidence type="ECO:0000256" key="10">
    <source>
        <dbReference type="PROSITE-ProRule" id="PRU01193"/>
    </source>
</evidence>
<comment type="similarity">
    <text evidence="2">Belongs to the UPF0053 family. Hemolysin C subfamily.</text>
</comment>
<comment type="caution">
    <text evidence="14">The sequence shown here is derived from an EMBL/GenBank/DDBJ whole genome shotgun (WGS) entry which is preliminary data.</text>
</comment>
<keyword evidence="4 10" id="KW-0812">Transmembrane</keyword>
<keyword evidence="5" id="KW-0677">Repeat</keyword>
<keyword evidence="8 10" id="KW-0472">Membrane</keyword>
<evidence type="ECO:0000313" key="14">
    <source>
        <dbReference type="EMBL" id="TCP33441.1"/>
    </source>
</evidence>
<evidence type="ECO:0000256" key="8">
    <source>
        <dbReference type="ARBA" id="ARBA00023136"/>
    </source>
</evidence>
<keyword evidence="6 10" id="KW-1133">Transmembrane helix</keyword>
<keyword evidence="15" id="KW-1185">Reference proteome</keyword>
<evidence type="ECO:0000256" key="1">
    <source>
        <dbReference type="ARBA" id="ARBA00004651"/>
    </source>
</evidence>
<dbReference type="Pfam" id="PF00571">
    <property type="entry name" value="CBS"/>
    <property type="match status" value="2"/>
</dbReference>
<dbReference type="GO" id="GO:0050660">
    <property type="term" value="F:flavin adenine dinucleotide binding"/>
    <property type="evidence" value="ECO:0007669"/>
    <property type="project" value="InterPro"/>
</dbReference>
<dbReference type="GO" id="GO:0005886">
    <property type="term" value="C:plasma membrane"/>
    <property type="evidence" value="ECO:0007669"/>
    <property type="project" value="UniProtKB-SubCell"/>
</dbReference>
<proteinExistence type="inferred from homology"/>
<evidence type="ECO:0000259" key="13">
    <source>
        <dbReference type="PROSITE" id="PS51846"/>
    </source>
</evidence>
<dbReference type="Proteomes" id="UP000295399">
    <property type="component" value="Unassembled WGS sequence"/>
</dbReference>
<dbReference type="PANTHER" id="PTHR22777:SF32">
    <property type="entry name" value="UPF0053 INNER MEMBRANE PROTEIN YFJD"/>
    <property type="match status" value="1"/>
</dbReference>
<dbReference type="FunCoup" id="A0A4R2PH10">
    <property type="interactions" value="182"/>
</dbReference>
<dbReference type="FunFam" id="3.10.580.10:FF:000002">
    <property type="entry name" value="Magnesium/cobalt efflux protein CorC"/>
    <property type="match status" value="1"/>
</dbReference>
<reference evidence="14 15" key="1">
    <citation type="submission" date="2019-03" db="EMBL/GenBank/DDBJ databases">
        <title>Genomic Encyclopedia of Type Strains, Phase IV (KMG-IV): sequencing the most valuable type-strain genomes for metagenomic binning, comparative biology and taxonomic classification.</title>
        <authorList>
            <person name="Goeker M."/>
        </authorList>
    </citation>
    <scope>NUCLEOTIDE SEQUENCE [LARGE SCALE GENOMIC DNA]</scope>
    <source>
        <strain evidence="14 15">DSM 2132</strain>
    </source>
</reference>
<dbReference type="AlphaFoldDB" id="A0A4R2PH10"/>
<dbReference type="SMART" id="SM01091">
    <property type="entry name" value="CorC_HlyC"/>
    <property type="match status" value="1"/>
</dbReference>
<evidence type="ECO:0000256" key="6">
    <source>
        <dbReference type="ARBA" id="ARBA00022989"/>
    </source>
</evidence>
<evidence type="ECO:0000259" key="12">
    <source>
        <dbReference type="PROSITE" id="PS51371"/>
    </source>
</evidence>
<evidence type="ECO:0000256" key="4">
    <source>
        <dbReference type="ARBA" id="ARBA00022692"/>
    </source>
</evidence>
<dbReference type="InterPro" id="IPR036318">
    <property type="entry name" value="FAD-bd_PCMH-like_sf"/>
</dbReference>
<gene>
    <name evidence="14" type="ORF">EV659_10751</name>
</gene>
<protein>
    <submittedName>
        <fullName evidence="14">Mg2+/Co2+ transporter CorB</fullName>
    </submittedName>
</protein>
<evidence type="ECO:0000313" key="15">
    <source>
        <dbReference type="Proteomes" id="UP000295399"/>
    </source>
</evidence>
<evidence type="ECO:0000256" key="2">
    <source>
        <dbReference type="ARBA" id="ARBA00006446"/>
    </source>
</evidence>
<dbReference type="CDD" id="cd04590">
    <property type="entry name" value="CBS_pair_CorC_HlyC_assoc"/>
    <property type="match status" value="1"/>
</dbReference>
<dbReference type="InterPro" id="IPR000644">
    <property type="entry name" value="CBS_dom"/>
</dbReference>